<dbReference type="Proteomes" id="UP001348641">
    <property type="component" value="Unassembled WGS sequence"/>
</dbReference>
<proteinExistence type="predicted"/>
<evidence type="ECO:0000313" key="3">
    <source>
        <dbReference type="Proteomes" id="UP001348641"/>
    </source>
</evidence>
<dbReference type="RefSeq" id="WP_330157659.1">
    <property type="nucleotide sequence ID" value="NZ_BAAAJA010000046.1"/>
</dbReference>
<organism evidence="2 3">
    <name type="scientific">Nocardiopsis tropica</name>
    <dbReference type="NCBI Taxonomy" id="109330"/>
    <lineage>
        <taxon>Bacteria</taxon>
        <taxon>Bacillati</taxon>
        <taxon>Actinomycetota</taxon>
        <taxon>Actinomycetes</taxon>
        <taxon>Streptosporangiales</taxon>
        <taxon>Nocardiopsidaceae</taxon>
        <taxon>Nocardiopsis</taxon>
    </lineage>
</organism>
<feature type="region of interest" description="Disordered" evidence="1">
    <location>
        <begin position="285"/>
        <end position="305"/>
    </location>
</feature>
<dbReference type="EMBL" id="JAUUCC010000015">
    <property type="protein sequence ID" value="MEE2050439.1"/>
    <property type="molecule type" value="Genomic_DNA"/>
</dbReference>
<gene>
    <name evidence="2" type="ORF">Q8A49_08010</name>
</gene>
<comment type="caution">
    <text evidence="2">The sequence shown here is derived from an EMBL/GenBank/DDBJ whole genome shotgun (WGS) entry which is preliminary data.</text>
</comment>
<sequence length="589" mass="64352">MWSVNTPQVTLSNTVTDGDDDEANLTFEVWEADSNGNPDTKVSISDSQFGVLVSDFVESGSVASVTVGPGKLEANVDYLFRTSAYDGSLYETDWSGWEPFRVELPVDLTLPNPVSESPDPSWFDAAPVGEHTKPLGADTTRSLGSTGTEQCGPVNDKGQVCLGPMLTELPDTEAAELADPLNSEDLSAQAEVDIPEAEWCDTLDMGILSDRFTQCDRRVRQVLLHDSSGIPVADTYFSFTRRLVLDGTDSFSEYVTVKPYEPVSDDFGQIDMGIVGHECGEGCTVSEPERSDWEGEPSWKPGETHPAWVKTTHGWDSSTSNAEYLFEPDVTLGLSVQDSDGSWVPSLNTFKWSEEDWHQAEDLDQIRCDTKFDDGGCVFLNAAPTYPFNAAKYPQAAAHAWLIQTMAPNQPGSQSADKPLYYMGDSDQNRRNRARICGESGWATNNGHSSALSDEFDDLNCDEFAFASTYNSGGMSADEGGLNEAVPSDSTTGVPNGRACFQTFAKEHEDRIHLYNIDGMIPDFTEVCGRSAISGYQNQGSMSPFPTFRTDMRILDGDAYWLDPRMNGNCTYTNGGTPADPVICTMTTT</sequence>
<protein>
    <submittedName>
        <fullName evidence="2">Uncharacterized protein</fullName>
    </submittedName>
</protein>
<evidence type="ECO:0000256" key="1">
    <source>
        <dbReference type="SAM" id="MobiDB-lite"/>
    </source>
</evidence>
<reference evidence="2 3" key="1">
    <citation type="submission" date="2023-07" db="EMBL/GenBank/DDBJ databases">
        <authorList>
            <person name="Girao M."/>
            <person name="Carvalho M.F."/>
        </authorList>
    </citation>
    <scope>NUCLEOTIDE SEQUENCE [LARGE SCALE GENOMIC DNA]</scope>
    <source>
        <strain evidence="2 3">66/93</strain>
    </source>
</reference>
<accession>A0ABU7KMC2</accession>
<evidence type="ECO:0000313" key="2">
    <source>
        <dbReference type="EMBL" id="MEE2050439.1"/>
    </source>
</evidence>
<name>A0ABU7KMC2_9ACTN</name>